<dbReference type="PRINTS" id="PR00455">
    <property type="entry name" value="HTHTETR"/>
</dbReference>
<keyword evidence="5" id="KW-1185">Reference proteome</keyword>
<dbReference type="PANTHER" id="PTHR43479">
    <property type="entry name" value="ACREF/ENVCD OPERON REPRESSOR-RELATED"/>
    <property type="match status" value="1"/>
</dbReference>
<organism evidence="4 5">
    <name type="scientific">Cohnella boryungensis</name>
    <dbReference type="NCBI Taxonomy" id="768479"/>
    <lineage>
        <taxon>Bacteria</taxon>
        <taxon>Bacillati</taxon>
        <taxon>Bacillota</taxon>
        <taxon>Bacilli</taxon>
        <taxon>Bacillales</taxon>
        <taxon>Paenibacillaceae</taxon>
        <taxon>Cohnella</taxon>
    </lineage>
</organism>
<protein>
    <submittedName>
        <fullName evidence="4">TetR/AcrR family transcriptional regulator</fullName>
    </submittedName>
</protein>
<dbReference type="Pfam" id="PF17929">
    <property type="entry name" value="TetR_C_34"/>
    <property type="match status" value="1"/>
</dbReference>
<dbReference type="InterPro" id="IPR009057">
    <property type="entry name" value="Homeodomain-like_sf"/>
</dbReference>
<dbReference type="InterPro" id="IPR041483">
    <property type="entry name" value="TetR_C_34"/>
</dbReference>
<dbReference type="RefSeq" id="WP_204601637.1">
    <property type="nucleotide sequence ID" value="NZ_JBHSED010000058.1"/>
</dbReference>
<gene>
    <name evidence="4" type="ORF">ACFO1S_22990</name>
</gene>
<evidence type="ECO:0000313" key="4">
    <source>
        <dbReference type="EMBL" id="MFC4306294.1"/>
    </source>
</evidence>
<dbReference type="PANTHER" id="PTHR43479:SF11">
    <property type="entry name" value="ACREF_ENVCD OPERON REPRESSOR-RELATED"/>
    <property type="match status" value="1"/>
</dbReference>
<dbReference type="InterPro" id="IPR001647">
    <property type="entry name" value="HTH_TetR"/>
</dbReference>
<feature type="DNA-binding region" description="H-T-H motif" evidence="2">
    <location>
        <begin position="35"/>
        <end position="54"/>
    </location>
</feature>
<dbReference type="Proteomes" id="UP001595755">
    <property type="component" value="Unassembled WGS sequence"/>
</dbReference>
<keyword evidence="1 2" id="KW-0238">DNA-binding</keyword>
<dbReference type="Pfam" id="PF00440">
    <property type="entry name" value="TetR_N"/>
    <property type="match status" value="1"/>
</dbReference>
<feature type="domain" description="HTH tetR-type" evidence="3">
    <location>
        <begin position="12"/>
        <end position="72"/>
    </location>
</feature>
<evidence type="ECO:0000313" key="5">
    <source>
        <dbReference type="Proteomes" id="UP001595755"/>
    </source>
</evidence>
<dbReference type="EMBL" id="JBHSED010000058">
    <property type="protein sequence ID" value="MFC4306294.1"/>
    <property type="molecule type" value="Genomic_DNA"/>
</dbReference>
<evidence type="ECO:0000256" key="1">
    <source>
        <dbReference type="ARBA" id="ARBA00023125"/>
    </source>
</evidence>
<name>A0ABV8SIL1_9BACL</name>
<accession>A0ABV8SIL1</accession>
<dbReference type="Gene3D" id="1.10.357.10">
    <property type="entry name" value="Tetracycline Repressor, domain 2"/>
    <property type="match status" value="1"/>
</dbReference>
<dbReference type="InterPro" id="IPR050624">
    <property type="entry name" value="HTH-type_Tx_Regulator"/>
</dbReference>
<comment type="caution">
    <text evidence="4">The sequence shown here is derived from an EMBL/GenBank/DDBJ whole genome shotgun (WGS) entry which is preliminary data.</text>
</comment>
<reference evidence="5" key="1">
    <citation type="journal article" date="2019" name="Int. J. Syst. Evol. Microbiol.">
        <title>The Global Catalogue of Microorganisms (GCM) 10K type strain sequencing project: providing services to taxonomists for standard genome sequencing and annotation.</title>
        <authorList>
            <consortium name="The Broad Institute Genomics Platform"/>
            <consortium name="The Broad Institute Genome Sequencing Center for Infectious Disease"/>
            <person name="Wu L."/>
            <person name="Ma J."/>
        </authorList>
    </citation>
    <scope>NUCLEOTIDE SEQUENCE [LARGE SCALE GENOMIC DNA]</scope>
    <source>
        <strain evidence="5">CGMCC 4.1641</strain>
    </source>
</reference>
<evidence type="ECO:0000256" key="2">
    <source>
        <dbReference type="PROSITE-ProRule" id="PRU00335"/>
    </source>
</evidence>
<dbReference type="PROSITE" id="PS50977">
    <property type="entry name" value="HTH_TETR_2"/>
    <property type="match status" value="1"/>
</dbReference>
<dbReference type="SUPFAM" id="SSF46689">
    <property type="entry name" value="Homeodomain-like"/>
    <property type="match status" value="1"/>
</dbReference>
<sequence length="226" mass="25888">MAKRAMTPEAKALKAKAIMDKAAEMFLSSEYEKIKMSDIAKQMGMSNGILFVYFKTKEALFFSLLCREYEKRLARLTEIAEEMPIRSFDDFKNLVINELMELVDHNPLYIRLESMRTAVFEKNVDPETMLNQKINLYKLMLELVAIICASDAITPKDVTEILQAEASIITGCKLSATLPAEVVDIIEKNGLDGFQRDFKDDVLKAMICYLDGYYKNYVFIRTIGDR</sequence>
<proteinExistence type="predicted"/>
<evidence type="ECO:0000259" key="3">
    <source>
        <dbReference type="PROSITE" id="PS50977"/>
    </source>
</evidence>